<dbReference type="PANTHER" id="PTHR38926">
    <property type="entry name" value="F-BOX DOMAIN CONTAINING PROTEIN, EXPRESSED"/>
    <property type="match status" value="1"/>
</dbReference>
<protein>
    <recommendedName>
        <fullName evidence="2">F-box domain-containing protein</fullName>
    </recommendedName>
</protein>
<dbReference type="PANTHER" id="PTHR38926:SF72">
    <property type="entry name" value="IM:7136021-RELATED"/>
    <property type="match status" value="1"/>
</dbReference>
<sequence>MLSLDFHLLDLATNNLFSDDVRATLHRQRKSALDDLALLDAELALAQLSLQDNNILSEHSKRQTRRKLVSLIAACDIAIAPHKSLPTELLSYIFILAYSCFPTDLPPPSRTSTPLVLCQTCSRWRTVALDTPDLWADVVFRYEKGLDPRRTVLLAKMFFARCGSLKPLSLQISRWSGPDFPDDHQTIMENILRSLVIPYASRFWRLHLRLSESTIYTFLSIAPQLSFPCLKSIHLECDNSSSTRGPSLRKLFPANSPLLTKLGLSNFRYQLQVDDAFFPWKQLTHLYCHDTPISIPKIHALLRLCRSLVECLLSVDTRNDPSDFDISKARIRLISLQKLSLIFTTQGPLLGSFLEPLYTPNIKELTISNSIRTQRPHPQDELLALLTRACHTLEVLQIDNIPLPPHTVAEIAHALPTLTALLIGADNLVPRDVLGAIAAGAVLPRLRCLACSVDDLEAAIRALEYRWQAGVDRLAPGELYSPPFNFILDYTGQVINHDQAVRVDRLRANGVDITMTRVQP</sequence>
<name>A0A8H8CQA5_PSICU</name>
<organism evidence="1">
    <name type="scientific">Psilocybe cubensis</name>
    <name type="common">Psychedelic mushroom</name>
    <name type="synonym">Stropharia cubensis</name>
    <dbReference type="NCBI Taxonomy" id="181762"/>
    <lineage>
        <taxon>Eukaryota</taxon>
        <taxon>Fungi</taxon>
        <taxon>Dikarya</taxon>
        <taxon>Basidiomycota</taxon>
        <taxon>Agaricomycotina</taxon>
        <taxon>Agaricomycetes</taxon>
        <taxon>Agaricomycetidae</taxon>
        <taxon>Agaricales</taxon>
        <taxon>Agaricineae</taxon>
        <taxon>Strophariaceae</taxon>
        <taxon>Psilocybe</taxon>
    </lineage>
</organism>
<dbReference type="SUPFAM" id="SSF52047">
    <property type="entry name" value="RNI-like"/>
    <property type="match status" value="1"/>
</dbReference>
<evidence type="ECO:0000313" key="1">
    <source>
        <dbReference type="EMBL" id="KAG5173826.1"/>
    </source>
</evidence>
<dbReference type="AlphaFoldDB" id="A0A8H8CQA5"/>
<gene>
    <name evidence="1" type="ORF">JR316_000483</name>
</gene>
<dbReference type="EMBL" id="JAFIQS010000001">
    <property type="protein sequence ID" value="KAG5173826.1"/>
    <property type="molecule type" value="Genomic_DNA"/>
</dbReference>
<dbReference type="OrthoDB" id="3015956at2759"/>
<proteinExistence type="predicted"/>
<dbReference type="Gene3D" id="3.80.10.10">
    <property type="entry name" value="Ribonuclease Inhibitor"/>
    <property type="match status" value="1"/>
</dbReference>
<dbReference type="InterPro" id="IPR032675">
    <property type="entry name" value="LRR_dom_sf"/>
</dbReference>
<reference evidence="1" key="1">
    <citation type="submission" date="2021-02" db="EMBL/GenBank/DDBJ databases">
        <title>Psilocybe cubensis genome.</title>
        <authorList>
            <person name="Mckernan K.J."/>
            <person name="Crawford S."/>
            <person name="Trippe A."/>
            <person name="Kane L.T."/>
            <person name="Mclaughlin S."/>
        </authorList>
    </citation>
    <scope>NUCLEOTIDE SEQUENCE [LARGE SCALE GENOMIC DNA]</scope>
    <source>
        <strain evidence="1">MGC-MH-2018</strain>
    </source>
</reference>
<comment type="caution">
    <text evidence="1">The sequence shown here is derived from an EMBL/GenBank/DDBJ whole genome shotgun (WGS) entry which is preliminary data.</text>
</comment>
<evidence type="ECO:0008006" key="2">
    <source>
        <dbReference type="Google" id="ProtNLM"/>
    </source>
</evidence>
<accession>A0A8H8CQA5</accession>